<evidence type="ECO:0000313" key="139">
    <source>
        <dbReference type="Proteomes" id="UP000546397"/>
    </source>
</evidence>
<dbReference type="Proteomes" id="UP000401273">
    <property type="component" value="Unassembled WGS sequence"/>
</dbReference>
<dbReference type="EMBL" id="AAAIKW010000001">
    <property type="protein sequence ID" value="EAC4551080.1"/>
    <property type="molecule type" value="Genomic_DNA"/>
</dbReference>
<dbReference type="Proteomes" id="UP000467536">
    <property type="component" value="Unassembled WGS sequence"/>
</dbReference>
<dbReference type="Proteomes" id="UP000376505">
    <property type="component" value="Unassembled WGS sequence"/>
</dbReference>
<dbReference type="Proteomes" id="UP000285054">
    <property type="component" value="Unassembled WGS sequence"/>
</dbReference>
<evidence type="ECO:0000313" key="67">
    <source>
        <dbReference type="EMBL" id="HAB9174947.1"/>
    </source>
</evidence>
<reference evidence="52 126" key="9">
    <citation type="submission" date="2019-09" db="EMBL/GenBank/DDBJ databases">
        <authorList>
            <consortium name="PulseNet: The National Subtyping Network for Foodborne Disease Surveillance"/>
            <person name="Tarr C.L."/>
            <person name="Trees E."/>
            <person name="Katz L.S."/>
            <person name="Carleton-Romer H.A."/>
            <person name="Stroika S."/>
            <person name="Kucerova Z."/>
            <person name="Roache K.F."/>
            <person name="Sabol A.L."/>
            <person name="Besser J."/>
            <person name="Gerner-Smidt P."/>
        </authorList>
    </citation>
    <scope>NUCLEOTIDE SEQUENCE [LARGE SCALE GENOMIC DNA]</scope>
    <source>
        <strain evidence="4 90">2015L-6227</strain>
        <strain evidence="9 95">PNUSAL000910</strain>
        <strain evidence="23 98">PNUSAL002180</strain>
        <strain evidence="24 122">PNUSAL002298</strain>
        <strain evidence="43 93">PNUSAL004402</strain>
        <strain evidence="52 126">PNUSAL005692</strain>
    </source>
</reference>
<evidence type="ECO:0000313" key="102">
    <source>
        <dbReference type="Proteomes" id="UP000368805"/>
    </source>
</evidence>
<evidence type="ECO:0000313" key="123">
    <source>
        <dbReference type="Proteomes" id="UP000478704"/>
    </source>
</evidence>
<dbReference type="Proteomes" id="UP000356407">
    <property type="component" value="Unassembled WGS sequence"/>
</dbReference>
<dbReference type="EMBL" id="AAAICE010000004">
    <property type="protein sequence ID" value="EAC3881729.1"/>
    <property type="molecule type" value="Genomic_DNA"/>
</dbReference>
<reference evidence="73 117" key="4">
    <citation type="submission" date="2018-04" db="EMBL/GenBank/DDBJ databases">
        <title>Genome Analysis of a Prevalent Clone of Listeria monocytogenes Sequence Type 87 in China.</title>
        <authorList>
            <person name="Wang Y."/>
        </authorList>
    </citation>
    <scope>NUCLEOTIDE SEQUENCE [LARGE SCALE GENOMIC DNA]</scope>
    <source>
        <strain evidence="73 117">ICDC_LM1523</strain>
    </source>
</reference>
<dbReference type="EMBL" id="AABBHO010000007">
    <property type="protein sequence ID" value="EAG2996325.1"/>
    <property type="molecule type" value="Genomic_DNA"/>
</dbReference>
<dbReference type="EMBL" id="AABBAW010000001">
    <property type="protein sequence ID" value="EAG2513901.1"/>
    <property type="molecule type" value="Genomic_DNA"/>
</dbReference>
<dbReference type="Proteomes" id="UP000535556">
    <property type="component" value="Unassembled WGS sequence"/>
</dbReference>
<dbReference type="EMBL" id="DAAJCS010000010">
    <property type="protein sequence ID" value="HAC0013915.1"/>
    <property type="molecule type" value="Genomic_DNA"/>
</dbReference>
<reference evidence="51 99" key="8">
    <citation type="submission" date="2019-09" db="EMBL/GenBank/DDBJ databases">
        <authorList>
            <consortium name="GenomeTrakr network: Whole genome sequencing for foodborne pathogen traceback"/>
        </authorList>
    </citation>
    <scope>NUCLEOTIDE SEQUENCE [LARGE SCALE GENOMIC DNA]</scope>
    <source>
        <strain evidence="33 128">CFSAN072474</strain>
        <strain evidence="51 99">FLAG-55987</strain>
        <strain evidence="32 136">NRRL B-33244</strain>
        <strain evidence="44 111">PHLUSALM00088</strain>
    </source>
</reference>
<dbReference type="Proteomes" id="UP000467347">
    <property type="component" value="Unassembled WGS sequence"/>
</dbReference>
<dbReference type="EMBL" id="AAANYN010000019">
    <property type="protein sequence ID" value="EAD5774951.1"/>
    <property type="molecule type" value="Genomic_DNA"/>
</dbReference>
<evidence type="ECO:0000313" key="80">
    <source>
        <dbReference type="EMBL" id="TYU56134.1"/>
    </source>
</evidence>
<dbReference type="EMBL" id="AANCZP010000001">
    <property type="protein sequence ID" value="EDN8268505.1"/>
    <property type="molecule type" value="Genomic_DNA"/>
</dbReference>
<dbReference type="EMBL" id="AAASTI010000001">
    <property type="protein sequence ID" value="EAE5602820.1"/>
    <property type="molecule type" value="Genomic_DNA"/>
</dbReference>
<evidence type="ECO:0000313" key="46">
    <source>
        <dbReference type="EMBL" id="ECB9512425.1"/>
    </source>
</evidence>
<dbReference type="Proteomes" id="UP000378540">
    <property type="component" value="Unassembled WGS sequence"/>
</dbReference>
<evidence type="ECO:0000313" key="108">
    <source>
        <dbReference type="Proteomes" id="UP000389283"/>
    </source>
</evidence>
<dbReference type="EMBL" id="AANOZB010000003">
    <property type="protein sequence ID" value="EDP8409816.1"/>
    <property type="molecule type" value="Genomic_DNA"/>
</dbReference>
<evidence type="ECO:0000313" key="95">
    <source>
        <dbReference type="Proteomes" id="UP000354255"/>
    </source>
</evidence>
<dbReference type="EMBL" id="AABBZO010000002">
    <property type="protein sequence ID" value="EAG4461069.1"/>
    <property type="molecule type" value="Genomic_DNA"/>
</dbReference>
<dbReference type="Proteomes" id="UP000566597">
    <property type="component" value="Unassembled WGS sequence"/>
</dbReference>
<dbReference type="EMBL" id="AABEKY010000004">
    <property type="protein sequence ID" value="EAG9387625.1"/>
    <property type="molecule type" value="Genomic_DNA"/>
</dbReference>
<dbReference type="EMBL" id="AAANYR010000001">
    <property type="protein sequence ID" value="EAD5785275.1"/>
    <property type="molecule type" value="Genomic_DNA"/>
</dbReference>
<evidence type="ECO:0000313" key="14">
    <source>
        <dbReference type="EMBL" id="EAD8146188.1"/>
    </source>
</evidence>
<dbReference type="Proteomes" id="UP000455569">
    <property type="component" value="Unassembled WGS sequence"/>
</dbReference>
<evidence type="ECO:0000313" key="27">
    <source>
        <dbReference type="EMBL" id="EAG2513901.1"/>
    </source>
</evidence>
<dbReference type="Proteomes" id="UP000478945">
    <property type="component" value="Unassembled WGS sequence"/>
</dbReference>
<dbReference type="EMBL" id="AANPAU010000002">
    <property type="protein sequence ID" value="EDP8513304.1"/>
    <property type="molecule type" value="Genomic_DNA"/>
</dbReference>
<dbReference type="Proteomes" id="UP000540117">
    <property type="component" value="Unassembled WGS sequence"/>
</dbReference>
<evidence type="ECO:0000313" key="84">
    <source>
        <dbReference type="Proteomes" id="UP000280270"/>
    </source>
</evidence>
<dbReference type="Proteomes" id="UP000335978">
    <property type="component" value="Unassembled WGS sequence"/>
</dbReference>
<evidence type="ECO:0000313" key="114">
    <source>
        <dbReference type="Proteomes" id="UP000427828"/>
    </source>
</evidence>
<evidence type="ECO:0000313" key="134">
    <source>
        <dbReference type="Proteomes" id="UP000530452"/>
    </source>
</evidence>
<dbReference type="EMBL" id="AAARLF010000001">
    <property type="protein sequence ID" value="EAE2896779.1"/>
    <property type="molecule type" value="Genomic_DNA"/>
</dbReference>
<dbReference type="Proteomes" id="UP000322220">
    <property type="component" value="Unassembled WGS sequence"/>
</dbReference>
<dbReference type="EMBL" id="VTIK01000001">
    <property type="protein sequence ID" value="TYU56134.1"/>
    <property type="molecule type" value="Genomic_DNA"/>
</dbReference>
<dbReference type="KEGG" id="lmok:CQ02_04710"/>
<dbReference type="Proteomes" id="UP000852906">
    <property type="component" value="Unassembled WGS sequence"/>
</dbReference>
<dbReference type="EMBL" id="AAAMZD010000001">
    <property type="protein sequence ID" value="EAD3791491.1"/>
    <property type="molecule type" value="Genomic_DNA"/>
</dbReference>
<evidence type="ECO:0000313" key="55">
    <source>
        <dbReference type="EMBL" id="EDN8268505.1"/>
    </source>
</evidence>
<evidence type="ECO:0000313" key="87">
    <source>
        <dbReference type="Proteomes" id="UP000331186"/>
    </source>
</evidence>
<dbReference type="Proteomes" id="UP000427828">
    <property type="component" value="Unassembled WGS sequence"/>
</dbReference>
<evidence type="ECO:0000313" key="49">
    <source>
        <dbReference type="EMBL" id="ECL0130757.1"/>
    </source>
</evidence>
<dbReference type="EMBL" id="DAAIHR010000001">
    <property type="protein sequence ID" value="HAB8397083.1"/>
    <property type="molecule type" value="Genomic_DNA"/>
</dbReference>
<dbReference type="Proteomes" id="UP000403352">
    <property type="component" value="Unassembled WGS sequence"/>
</dbReference>
<dbReference type="EMBL" id="AABEQV010000003">
    <property type="protein sequence ID" value="EAG9856787.1"/>
    <property type="molecule type" value="Genomic_DNA"/>
</dbReference>
<evidence type="ECO:0000313" key="69">
    <source>
        <dbReference type="EMBL" id="HAC0273937.1"/>
    </source>
</evidence>
<dbReference type="Proteomes" id="UP000355989">
    <property type="component" value="Unassembled WGS sequence"/>
</dbReference>
<evidence type="ECO:0000313" key="42">
    <source>
        <dbReference type="EMBL" id="EAH4240761.1"/>
    </source>
</evidence>
<dbReference type="EMBL" id="AAHZFN010000004">
    <property type="protein sequence ID" value="ECB9472890.1"/>
    <property type="molecule type" value="Genomic_DNA"/>
</dbReference>
<dbReference type="OMA" id="HIGFYPA"/>
<evidence type="ECO:0000313" key="151">
    <source>
        <dbReference type="Proteomes" id="UP000852906"/>
    </source>
</evidence>
<dbReference type="EMBL" id="AAAJCR010000006">
    <property type="protein sequence ID" value="EAC5949713.1"/>
    <property type="molecule type" value="Genomic_DNA"/>
</dbReference>
<evidence type="ECO:0000313" key="90">
    <source>
        <dbReference type="Proteomes" id="UP000339309"/>
    </source>
</evidence>
<evidence type="ECO:0000313" key="138">
    <source>
        <dbReference type="Proteomes" id="UP000544530"/>
    </source>
</evidence>
<organism evidence="35 140">
    <name type="scientific">Listeria monocytogenes</name>
    <dbReference type="NCBI Taxonomy" id="1639"/>
    <lineage>
        <taxon>Bacteria</taxon>
        <taxon>Bacillati</taxon>
        <taxon>Bacillota</taxon>
        <taxon>Bacilli</taxon>
        <taxon>Bacillales</taxon>
        <taxon>Listeriaceae</taxon>
        <taxon>Listeria</taxon>
    </lineage>
</organism>
<dbReference type="EMBL" id="AAAQJJ010000015">
    <property type="protein sequence ID" value="EAE0770607.1"/>
    <property type="molecule type" value="Genomic_DNA"/>
</dbReference>
<dbReference type="Proteomes" id="UP000840928">
    <property type="component" value="Unassembled WGS sequence"/>
</dbReference>
<dbReference type="Proteomes" id="UP000467247">
    <property type="component" value="Unassembled WGS sequence"/>
</dbReference>
<dbReference type="Proteomes" id="UP000841561">
    <property type="component" value="Unassembled WGS sequence"/>
</dbReference>
<dbReference type="EMBL" id="DAAJZA010000003">
    <property type="protein sequence ID" value="HAC1754597.1"/>
    <property type="molecule type" value="Genomic_DNA"/>
</dbReference>
<reference evidence="80 86" key="7">
    <citation type="submission" date="2019-08" db="EMBL/GenBank/DDBJ databases">
        <title>Soil Listeria distribution.</title>
        <authorList>
            <person name="Liao J."/>
        </authorList>
    </citation>
    <scope>NUCLEOTIDE SEQUENCE [LARGE SCALE GENOMIC DNA]</scope>
    <source>
        <strain evidence="80 86">IN-RH-2-BL1</strain>
    </source>
</reference>
<evidence type="ECO:0000313" key="59">
    <source>
        <dbReference type="EMBL" id="EDP8409816.1"/>
    </source>
</evidence>
<dbReference type="EMBL" id="AANCRK010000001">
    <property type="protein sequence ID" value="EDN7713960.1"/>
    <property type="molecule type" value="Genomic_DNA"/>
</dbReference>
<evidence type="ECO:0000313" key="126">
    <source>
        <dbReference type="Proteomes" id="UP000489121"/>
    </source>
</evidence>
<evidence type="ECO:0000313" key="17">
    <source>
        <dbReference type="EMBL" id="EAE1337565.1"/>
    </source>
</evidence>
<evidence type="ECO:0000313" key="43">
    <source>
        <dbReference type="EMBL" id="EAK8897378.1"/>
    </source>
</evidence>
<dbReference type="EMBL" id="AAAIXK010000001">
    <property type="protein sequence ID" value="EAC5549139.1"/>
    <property type="molecule type" value="Genomic_DNA"/>
</dbReference>
<evidence type="ECO:0000313" key="120">
    <source>
        <dbReference type="Proteomes" id="UP000467536"/>
    </source>
</evidence>
<evidence type="ECO:0000313" key="47">
    <source>
        <dbReference type="EMBL" id="ECC1557419.1"/>
    </source>
</evidence>
<evidence type="ECO:0000313" key="104">
    <source>
        <dbReference type="Proteomes" id="UP000376505"/>
    </source>
</evidence>
<dbReference type="Proteomes" id="UP000470497">
    <property type="component" value="Unassembled WGS sequence"/>
</dbReference>
<dbReference type="EMBL" id="AABGHY010000001">
    <property type="protein sequence ID" value="EAH3293056.1"/>
    <property type="molecule type" value="Genomic_DNA"/>
</dbReference>
<evidence type="ECO:0000313" key="136">
    <source>
        <dbReference type="Proteomes" id="UP000535556"/>
    </source>
</evidence>
<dbReference type="Proteomes" id="UP000280270">
    <property type="component" value="Unassembled WGS sequence"/>
</dbReference>
<evidence type="ECO:0000313" key="18">
    <source>
        <dbReference type="EMBL" id="EAE1631028.1"/>
    </source>
</evidence>
<evidence type="ECO:0000313" key="145">
    <source>
        <dbReference type="Proteomes" id="UP000840567"/>
    </source>
</evidence>
<dbReference type="EMBL" id="AACKDQ010000003">
    <property type="protein sequence ID" value="EAK9315889.1"/>
    <property type="molecule type" value="Genomic_DNA"/>
</dbReference>
<evidence type="ECO:0000313" key="85">
    <source>
        <dbReference type="Proteomes" id="UP000285054"/>
    </source>
</evidence>
<evidence type="ECO:0000313" key="140">
    <source>
        <dbReference type="Proteomes" id="UP000548826"/>
    </source>
</evidence>
<evidence type="ECO:0000313" key="54">
    <source>
        <dbReference type="EMBL" id="EDN7713960.1"/>
    </source>
</evidence>
<evidence type="ECO:0000313" key="122">
    <source>
        <dbReference type="Proteomes" id="UP000478682"/>
    </source>
</evidence>
<evidence type="ECO:0000313" key="88">
    <source>
        <dbReference type="Proteomes" id="UP000335978"/>
    </source>
</evidence>
<dbReference type="Proteomes" id="UP000844415">
    <property type="component" value="Unassembled WGS sequence"/>
</dbReference>
<evidence type="ECO:0000313" key="82">
    <source>
        <dbReference type="Proteomes" id="UP000269407"/>
    </source>
</evidence>
<dbReference type="Proteomes" id="UP000843775">
    <property type="component" value="Unassembled WGS sequence"/>
</dbReference>
<dbReference type="EMBL" id="AAAJWF010000001">
    <property type="protein sequence ID" value="EAC7479487.1"/>
    <property type="molecule type" value="Genomic_DNA"/>
</dbReference>
<evidence type="ECO:0000313" key="10">
    <source>
        <dbReference type="EMBL" id="EAD1183796.1"/>
    </source>
</evidence>
<dbReference type="Proteomes" id="UP000525068">
    <property type="component" value="Unassembled WGS sequence"/>
</dbReference>
<dbReference type="Proteomes" id="UP000527632">
    <property type="component" value="Unassembled WGS sequence"/>
</dbReference>
<evidence type="ECO:0000313" key="92">
    <source>
        <dbReference type="Proteomes" id="UP000345329"/>
    </source>
</evidence>
<evidence type="ECO:0000313" key="37">
    <source>
        <dbReference type="EMBL" id="EAH0251137.1"/>
    </source>
</evidence>
<dbReference type="Proteomes" id="UP000350032">
    <property type="component" value="Unassembled WGS sequence"/>
</dbReference>
<dbReference type="EMBL" id="AANDSR010000001">
    <property type="protein sequence ID" value="EDN9835339.1"/>
    <property type="molecule type" value="Genomic_DNA"/>
</dbReference>
<dbReference type="EMBL" id="AANDQG010000005">
    <property type="protein sequence ID" value="EDN9630008.1"/>
    <property type="molecule type" value="Genomic_DNA"/>
</dbReference>
<dbReference type="EMBL" id="AAAQVA010000001">
    <property type="protein sequence ID" value="EAE1631028.1"/>
    <property type="molecule type" value="Genomic_DNA"/>
</dbReference>
<evidence type="ECO:0000313" key="98">
    <source>
        <dbReference type="Proteomes" id="UP000358545"/>
    </source>
</evidence>
<evidence type="ECO:0000313" key="124">
    <source>
        <dbReference type="Proteomes" id="UP000478945"/>
    </source>
</evidence>
<dbReference type="Proteomes" id="UP000460224">
    <property type="component" value="Unassembled WGS sequence"/>
</dbReference>
<evidence type="ECO:0000313" key="53">
    <source>
        <dbReference type="EMBL" id="EDH0840257.1"/>
    </source>
</evidence>
<dbReference type="EMBL" id="AALEDS010000002">
    <property type="protein sequence ID" value="ECY6543389.1"/>
    <property type="molecule type" value="Genomic_DNA"/>
</dbReference>
<accession>A0A0B8QX92</accession>
<evidence type="ECO:0000313" key="13">
    <source>
        <dbReference type="EMBL" id="EAD5785275.1"/>
    </source>
</evidence>
<dbReference type="Proteomes" id="UP000533021">
    <property type="component" value="Unassembled WGS sequence"/>
</dbReference>
<dbReference type="Proteomes" id="UP000371553">
    <property type="component" value="Unassembled WGS sequence"/>
</dbReference>
<dbReference type="EMBL" id="DAAIJL010000003">
    <property type="protein sequence ID" value="HAB8556500.1"/>
    <property type="molecule type" value="Genomic_DNA"/>
</dbReference>
<evidence type="ECO:0000313" key="56">
    <source>
        <dbReference type="EMBL" id="EDN9630008.1"/>
    </source>
</evidence>
<dbReference type="Proteomes" id="UP000478704">
    <property type="component" value="Unassembled WGS sequence"/>
</dbReference>
<dbReference type="Proteomes" id="UP000379076">
    <property type="component" value="Unassembled WGS sequence"/>
</dbReference>
<evidence type="ECO:0000313" key="89">
    <source>
        <dbReference type="Proteomes" id="UP000337746"/>
    </source>
</evidence>
<dbReference type="Proteomes" id="UP000413786">
    <property type="component" value="Unassembled WGS sequence"/>
</dbReference>
<dbReference type="EMBL" id="DAAHYZ010000007">
    <property type="protein sequence ID" value="HAB7722528.1"/>
    <property type="molecule type" value="Genomic_DNA"/>
</dbReference>
<dbReference type="Proteomes" id="UP000840039">
    <property type="component" value="Unassembled WGS sequence"/>
</dbReference>
<evidence type="ECO:0000313" key="111">
    <source>
        <dbReference type="Proteomes" id="UP000410967"/>
    </source>
</evidence>
<dbReference type="Proteomes" id="UP000272537">
    <property type="component" value="Unassembled WGS sequence"/>
</dbReference>
<evidence type="ECO:0000313" key="149">
    <source>
        <dbReference type="Proteomes" id="UP000844415"/>
    </source>
</evidence>
<dbReference type="EMBL" id="AABEVT010000001">
    <property type="protein sequence ID" value="EAH0251137.1"/>
    <property type="molecule type" value="Genomic_DNA"/>
</dbReference>
<proteinExistence type="predicted"/>
<evidence type="ECO:0000313" key="72">
    <source>
        <dbReference type="EMBL" id="HAJ9592392.1"/>
    </source>
</evidence>
<evidence type="ECO:0000313" key="66">
    <source>
        <dbReference type="EMBL" id="HAB8556500.1"/>
    </source>
</evidence>
<dbReference type="Proteomes" id="UP000842809">
    <property type="component" value="Unassembled WGS sequence"/>
</dbReference>
<dbReference type="Proteomes" id="UP000332711">
    <property type="component" value="Unassembled WGS sequence"/>
</dbReference>
<reference evidence="72" key="10">
    <citation type="submission" date="2020-05" db="EMBL/GenBank/DDBJ databases">
        <authorList>
            <consortium name="NCBI Pathogen Detection Project"/>
        </authorList>
    </citation>
    <scope>NUCLEOTIDE SEQUENCE</scope>
    <source>
        <strain evidence="61">09CEB371LM</strain>
        <strain evidence="72">2017-325981-023-01</strain>
        <strain evidence="66">CFIAFB20100120</strain>
        <strain evidence="65">CFIAFB20130012</strain>
        <strain evidence="64">CFIAFB20140010</strain>
        <strain evidence="67">CFIAFB20160038</strain>
        <strain evidence="63">CFIAFB20160079</strain>
        <strain evidence="69">CFIAFB20170037</strain>
        <strain evidence="68">CFIAFB20170045</strain>
        <strain evidence="70">DMG1500109</strain>
        <strain evidence="71">LiDS0115</strain>
        <strain evidence="62">Sam_F526FDD3-C0F7-43DB-B204-E231FEF9C926</strain>
    </source>
</reference>
<evidence type="ECO:0000313" key="73">
    <source>
        <dbReference type="EMBL" id="KAA9453522.1"/>
    </source>
</evidence>
<evidence type="ECO:0000313" key="77">
    <source>
        <dbReference type="EMBL" id="RJZ20856.1"/>
    </source>
</evidence>
<dbReference type="EMBL" id="AABATR010000001">
    <property type="protein sequence ID" value="EAG1892416.1"/>
    <property type="molecule type" value="Genomic_DNA"/>
</dbReference>
<reference evidence="81" key="12">
    <citation type="submission" date="2022-06" db="EMBL/GenBank/DDBJ databases">
        <title>Complete genomes of Listeria monocytogenes strains L58-55 and 6179.</title>
        <authorList>
            <person name="Schmitz-Esser S."/>
            <person name="Tibbs-Cortes B.W."/>
        </authorList>
    </citation>
    <scope>NUCLEOTIDE SEQUENCE</scope>
    <source>
        <strain evidence="81">L58-55</strain>
    </source>
</reference>
<evidence type="ECO:0000313" key="40">
    <source>
        <dbReference type="EMBL" id="EAH3127938.1"/>
    </source>
</evidence>
<evidence type="ECO:0000313" key="127">
    <source>
        <dbReference type="Proteomes" id="UP000517258"/>
    </source>
</evidence>
<dbReference type="Proteomes" id="UP000269407">
    <property type="component" value="Unassembled WGS sequence"/>
</dbReference>
<evidence type="ECO:0000313" key="16">
    <source>
        <dbReference type="EMBL" id="EAE1095182.1"/>
    </source>
</evidence>
<dbReference type="Proteomes" id="UP000389283">
    <property type="component" value="Unassembled WGS sequence"/>
</dbReference>
<dbReference type="Proteomes" id="UP000845014">
    <property type="component" value="Unassembled WGS sequence"/>
</dbReference>
<evidence type="ECO:0000313" key="74">
    <source>
        <dbReference type="EMBL" id="MCO38861.1"/>
    </source>
</evidence>
<dbReference type="Proteomes" id="UP000529135">
    <property type="component" value="Unassembled WGS sequence"/>
</dbReference>
<dbReference type="EMBL" id="AAISWI010000004">
    <property type="protein sequence ID" value="ECH7210694.1"/>
    <property type="molecule type" value="Genomic_DNA"/>
</dbReference>
<evidence type="ECO:0000313" key="19">
    <source>
        <dbReference type="EMBL" id="EAE2659913.1"/>
    </source>
</evidence>
<evidence type="ECO:0000313" key="36">
    <source>
        <dbReference type="EMBL" id="EAH0217997.1"/>
    </source>
</evidence>
<evidence type="ECO:0000313" key="70">
    <source>
        <dbReference type="EMBL" id="HAC1754597.1"/>
    </source>
</evidence>
<dbReference type="SUPFAM" id="SSF159888">
    <property type="entry name" value="YdhG-like"/>
    <property type="match status" value="1"/>
</dbReference>
<reference evidence="87 91" key="5">
    <citation type="submission" date="2019-02" db="EMBL/GenBank/DDBJ databases">
        <authorList>
            <consortium name="GenomeTrakr: Next Generation Sequencing Network for Food Pathogen Tracability"/>
        </authorList>
    </citation>
    <scope>NUCLEOTIDE SEQUENCE [LARGE SCALE GENOMIC DNA]</scope>
    <source>
        <strain evidence="28 141">10B02965A-1</strain>
        <strain evidence="15 107">CFSAN008016</strain>
        <strain evidence="8 101">CFSAN008042</strain>
        <strain evidence="2 97">CFSAN060999</strain>
        <strain evidence="30 132">CFSAN063727</strain>
        <strain evidence="53 88">CFSAN085184</strain>
        <strain evidence="54 115">CFSAN102901</strain>
        <strain evidence="18 102">FDA00006304</strain>
        <strain evidence="17 106">FDA00006494</strain>
        <strain evidence="5 100">FDA00007096</strain>
        <strain evidence="10 110">FDA00008584</strain>
        <strain evidence="6 105">FDA00009539</strain>
        <strain evidence="26">FDA00011243</strain>
        <strain evidence="74 82">FDA00013213</strain>
        <strain evidence="7 87">FDA00013332</strain>
        <strain evidence="13 91">FDA00013853</strain>
        <strain evidence="45 113">FDA00014336</strain>
        <strain evidence="47 108">FDA00014370</strain>
        <strain evidence="46 109">FDA00014392</strain>
        <strain evidence="48 94">FDA00014472</strain>
        <strain evidence="55 118">FDA00015028</strain>
        <strain evidence="60">FDA00015054</strain>
        <strain evidence="29 137">FDA1005580-S054-001</strain>
        <strain evidence="123">FDA1090798-S029-001</strain>
        <strain evidence="125">FDA956581-098-004</strain>
        <strain evidence="27 130">FDA960927-006-004</strain>
        <strain evidence="31 143">FLAG-38921</strain>
        <strain evidence="50 114">FLAG-51482A</strain>
        <strain evidence="25 89">FLAG-54356</strain>
        <strain evidence="16 96">FLAG-78586</strain>
        <strain evidence="12 104">FSIS31901579</strain>
        <strain evidence="42 131">LS1344</strain>
        <strain evidence="14 103">NYAG13B12507-5</strain>
        <strain evidence="57 119">OSF101448</strain>
        <strain evidence="11 92">VA-WGS-00405</strain>
    </source>
</reference>
<evidence type="ECO:0000313" key="63">
    <source>
        <dbReference type="EMBL" id="HAB7363104.1"/>
    </source>
</evidence>
<dbReference type="EMBL" id="AABBYJ010000001">
    <property type="protein sequence ID" value="EAG4329825.1"/>
    <property type="molecule type" value="Genomic_DNA"/>
</dbReference>
<evidence type="ECO:0000313" key="119">
    <source>
        <dbReference type="Proteomes" id="UP000467347"/>
    </source>
</evidence>
<evidence type="ECO:0000313" key="9">
    <source>
        <dbReference type="EMBL" id="EAC9039727.1"/>
    </source>
</evidence>
<dbReference type="EMBL" id="CP098507">
    <property type="protein sequence ID" value="UUJ80366.1"/>
    <property type="molecule type" value="Genomic_DNA"/>
</dbReference>
<evidence type="ECO:0000313" key="58">
    <source>
        <dbReference type="EMBL" id="EDO0985282.1"/>
    </source>
</evidence>
<evidence type="ECO:0000313" key="101">
    <source>
        <dbReference type="Proteomes" id="UP000368512"/>
    </source>
</evidence>
<evidence type="ECO:0000313" key="132">
    <source>
        <dbReference type="Proteomes" id="UP000528151"/>
    </source>
</evidence>
<dbReference type="EMBL" id="AAAJKI010000019">
    <property type="protein sequence ID" value="EAC6548454.1"/>
    <property type="molecule type" value="Genomic_DNA"/>
</dbReference>
<reference evidence="76 151" key="1">
    <citation type="submission" date="2016-09" db="EMBL/GenBank/DDBJ databases">
        <title>100K Listeria isolates.</title>
        <authorList>
            <person name="Chen P."/>
            <person name="Weimer B.C."/>
            <person name="Kong N."/>
            <person name="Huang B."/>
        </authorList>
    </citation>
    <scope>NUCLEOTIDE SEQUENCE [LARGE SCALE GENOMIC DNA]</scope>
    <source>
        <strain evidence="76 151">BCW_2383</strain>
    </source>
</reference>
<dbReference type="EMBL" id="QDAY01000001">
    <property type="protein sequence ID" value="KAA9453522.1"/>
    <property type="molecule type" value="Genomic_DNA"/>
</dbReference>
<dbReference type="EMBL" id="DAAJFY010000001">
    <property type="protein sequence ID" value="HAC0273937.1"/>
    <property type="molecule type" value="Genomic_DNA"/>
</dbReference>
<feature type="domain" description="YdhG-like" evidence="1">
    <location>
        <begin position="22"/>
        <end position="109"/>
    </location>
</feature>
<dbReference type="EMBL" id="AABCVX010000001">
    <property type="protein sequence ID" value="EAG6168192.1"/>
    <property type="molecule type" value="Genomic_DNA"/>
</dbReference>
<evidence type="ECO:0000313" key="2">
    <source>
        <dbReference type="EMBL" id="EAC3881729.1"/>
    </source>
</evidence>
<dbReference type="EMBL" id="AAAKQF010000003">
    <property type="protein sequence ID" value="EAC9039727.1"/>
    <property type="molecule type" value="Genomic_DNA"/>
</dbReference>
<dbReference type="Proteomes" id="UP000344343">
    <property type="component" value="Unassembled WGS sequence"/>
</dbReference>
<evidence type="ECO:0000313" key="150">
    <source>
        <dbReference type="Proteomes" id="UP000845014"/>
    </source>
</evidence>
<dbReference type="EMBL" id="QXKO01000005">
    <property type="protein sequence ID" value="RJZ20856.1"/>
    <property type="molecule type" value="Genomic_DNA"/>
</dbReference>
<evidence type="ECO:0000313" key="75">
    <source>
        <dbReference type="EMBL" id="NYA00364.1"/>
    </source>
</evidence>
<evidence type="ECO:0000313" key="78">
    <source>
        <dbReference type="EMBL" id="RKA10808.1"/>
    </source>
</evidence>
<evidence type="ECO:0000313" key="99">
    <source>
        <dbReference type="Proteomes" id="UP000364988"/>
    </source>
</evidence>
<evidence type="ECO:0000313" key="83">
    <source>
        <dbReference type="Proteomes" id="UP000272537"/>
    </source>
</evidence>
<dbReference type="EMBL" id="DABJAN010000001">
    <property type="protein sequence ID" value="HAJ9592392.1"/>
    <property type="molecule type" value="Genomic_DNA"/>
</dbReference>
<evidence type="ECO:0000313" key="147">
    <source>
        <dbReference type="Proteomes" id="UP000841561"/>
    </source>
</evidence>
<dbReference type="EMBL" id="AABFMV010000003">
    <property type="protein sequence ID" value="EAH1614954.1"/>
    <property type="molecule type" value="Genomic_DNA"/>
</dbReference>
<dbReference type="Proteomes" id="UP000528151">
    <property type="component" value="Unassembled WGS sequence"/>
</dbReference>
<dbReference type="Pfam" id="PF08818">
    <property type="entry name" value="DUF1801"/>
    <property type="match status" value="1"/>
</dbReference>
<dbReference type="EMBL" id="JACAVN010000001">
    <property type="protein sequence ID" value="NYA00364.1"/>
    <property type="molecule type" value="Genomic_DNA"/>
</dbReference>
<evidence type="ECO:0000313" key="113">
    <source>
        <dbReference type="Proteomes" id="UP000423131"/>
    </source>
</evidence>
<evidence type="ECO:0000313" key="112">
    <source>
        <dbReference type="Proteomes" id="UP000413786"/>
    </source>
</evidence>
<dbReference type="Proteomes" id="UP000368805">
    <property type="component" value="Unassembled WGS sequence"/>
</dbReference>
<dbReference type="Proteomes" id="UP000368512">
    <property type="component" value="Unassembled WGS sequence"/>
</dbReference>
<dbReference type="EMBL" id="AAIAJJ010000005">
    <property type="protein sequence ID" value="ECC1557419.1"/>
    <property type="molecule type" value="Genomic_DNA"/>
</dbReference>
<dbReference type="Proteomes" id="UP000566721">
    <property type="component" value="Unassembled WGS sequence"/>
</dbReference>
<dbReference type="Proteomes" id="UP000345329">
    <property type="component" value="Unassembled WGS sequence"/>
</dbReference>
<evidence type="ECO:0000313" key="29">
    <source>
        <dbReference type="EMBL" id="EAG4329825.1"/>
    </source>
</evidence>
<evidence type="ECO:0000313" key="3">
    <source>
        <dbReference type="EMBL" id="EAC4482584.1"/>
    </source>
</evidence>
<evidence type="ECO:0000313" key="64">
    <source>
        <dbReference type="EMBL" id="HAB7722528.1"/>
    </source>
</evidence>
<evidence type="ECO:0000313" key="130">
    <source>
        <dbReference type="Proteomes" id="UP000525850"/>
    </source>
</evidence>
<evidence type="ECO:0000313" key="106">
    <source>
        <dbReference type="Proteomes" id="UP000379076"/>
    </source>
</evidence>
<evidence type="ECO:0000313" key="133">
    <source>
        <dbReference type="Proteomes" id="UP000529135"/>
    </source>
</evidence>
<evidence type="ECO:0000313" key="121">
    <source>
        <dbReference type="Proteomes" id="UP000470497"/>
    </source>
</evidence>
<dbReference type="EMBL" id="AAARIE010000006">
    <property type="protein sequence ID" value="EAE2659913.1"/>
    <property type="molecule type" value="Genomic_DNA"/>
</dbReference>
<evidence type="ECO:0000313" key="35">
    <source>
        <dbReference type="EMBL" id="EAG9856787.1"/>
    </source>
</evidence>
<dbReference type="EMBL" id="AAAQQZ010000001">
    <property type="protein sequence ID" value="EAE1337565.1"/>
    <property type="molecule type" value="Genomic_DNA"/>
</dbReference>
<dbReference type="Proteomes" id="UP000398321">
    <property type="component" value="Unassembled WGS sequence"/>
</dbReference>
<evidence type="ECO:0000313" key="146">
    <source>
        <dbReference type="Proteomes" id="UP000841146"/>
    </source>
</evidence>
<evidence type="ECO:0000313" key="79">
    <source>
        <dbReference type="EMBL" id="RKC01564.1"/>
    </source>
</evidence>
<evidence type="ECO:0000313" key="62">
    <source>
        <dbReference type="EMBL" id="HAA8490326.1"/>
    </source>
</evidence>
<dbReference type="Proteomes" id="UP000388699">
    <property type="component" value="Unassembled WGS sequence"/>
</dbReference>
<dbReference type="Proteomes" id="UP000331186">
    <property type="component" value="Unassembled WGS sequence"/>
</dbReference>
<dbReference type="EMBL" id="AAAPCR010000006">
    <property type="protein sequence ID" value="EAD8146188.1"/>
    <property type="molecule type" value="Genomic_DNA"/>
</dbReference>
<evidence type="ECO:0000313" key="93">
    <source>
        <dbReference type="Proteomes" id="UP000350032"/>
    </source>
</evidence>
<evidence type="ECO:0000313" key="45">
    <source>
        <dbReference type="EMBL" id="ECB9472890.1"/>
    </source>
</evidence>
<evidence type="ECO:0000313" key="65">
    <source>
        <dbReference type="EMBL" id="HAB8397083.1"/>
    </source>
</evidence>
<name>A0A0B8QX92_LISMN</name>
<evidence type="ECO:0000313" key="148">
    <source>
        <dbReference type="Proteomes" id="UP000843775"/>
    </source>
</evidence>
<evidence type="ECO:0000313" key="57">
    <source>
        <dbReference type="EMBL" id="EDN9835339.1"/>
    </source>
</evidence>
<evidence type="ECO:0000313" key="116">
    <source>
        <dbReference type="Proteomes" id="UP000458487"/>
    </source>
</evidence>
<dbReference type="Proteomes" id="UP000548826">
    <property type="component" value="Unassembled WGS sequence"/>
</dbReference>
<dbReference type="EMBL" id="DAAIRR010000001">
    <property type="protein sequence ID" value="HAB9174947.1"/>
    <property type="molecule type" value="Genomic_DNA"/>
</dbReference>
<evidence type="ECO:0000313" key="44">
    <source>
        <dbReference type="EMBL" id="EAK9315889.1"/>
    </source>
</evidence>
<evidence type="ECO:0000313" key="52">
    <source>
        <dbReference type="EMBL" id="ECY9782024.1"/>
    </source>
</evidence>
<evidence type="ECO:0000313" key="97">
    <source>
        <dbReference type="Proteomes" id="UP000356407"/>
    </source>
</evidence>
<dbReference type="Proteomes" id="UP000546397">
    <property type="component" value="Unassembled WGS sequence"/>
</dbReference>
<dbReference type="KEGG" id="lmv:Y193_11255"/>
<dbReference type="EMBL" id="DAAKPP010000006">
    <property type="protein sequence ID" value="HAC3056244.1"/>
    <property type="molecule type" value="Genomic_DNA"/>
</dbReference>
<dbReference type="EMBL" id="QXLS01000001">
    <property type="protein sequence ID" value="RKA10808.1"/>
    <property type="molecule type" value="Genomic_DNA"/>
</dbReference>
<dbReference type="Proteomes" id="UP000352246">
    <property type="component" value="Unassembled WGS sequence"/>
</dbReference>
<dbReference type="Proteomes" id="UP000840567">
    <property type="component" value="Unassembled WGS sequence"/>
</dbReference>
<gene>
    <name evidence="23" type="ORF">A8L61_02130</name>
    <name evidence="4" type="ORF">ABZ57_01130</name>
    <name evidence="79" type="ORF">AE233_01824</name>
    <name evidence="32" type="ORF">AF817_04065</name>
    <name evidence="76" type="ORF">AJL21_11670</name>
    <name evidence="6" type="ORF">AP104_09975</name>
    <name evidence="16" type="ORF">APD94_04360</name>
    <name evidence="18" type="ORF">ARR48_04360</name>
    <name evidence="17" type="ORF">ART25_01335</name>
    <name evidence="5" type="ORF">ARY78_01685</name>
    <name evidence="27" type="ORF">B1N52_01905</name>
    <name evidence="26" type="ORF">B1S26_01970</name>
    <name evidence="2" type="ORF">B4X68_06820</name>
    <name evidence="28" type="ORF">B5K54_03345</name>
    <name evidence="24" type="ORF">BB997_02215</name>
    <name evidence="50" type="ORF">BCZ19_01920</name>
    <name evidence="25" type="ORF">BCZ21_00975</name>
    <name evidence="81" type="ORF">BES38_03930</name>
    <name evidence="30" type="ORF">CA369_02100</name>
    <name evidence="29" type="ORF">CAV64_00975</name>
    <name evidence="14" type="ORF">CD20_08900</name>
    <name evidence="33" type="ORF">CW845_09015</name>
    <name evidence="38" type="ORF">D4271_05995</name>
    <name evidence="39" type="ORF">D4920_04175</name>
    <name evidence="34" type="ORF">D4B11_12820</name>
    <name evidence="35" type="ORF">D4C60_07260</name>
    <name evidence="36" type="ORF">D4D89_06685</name>
    <name evidence="37" type="ORF">D4U23_01910</name>
    <name evidence="40" type="ORF">D5M70_11530</name>
    <name evidence="41" type="ORF">D5N24_01485</name>
    <name evidence="43" type="ORF">D7104_06630</name>
    <name evidence="73" type="ORF">DCK61_03430</name>
    <name evidence="31" type="ORF">DCT16_02180</name>
    <name evidence="15" type="ORF">DG57_12280</name>
    <name evidence="74" type="ORF">DOV25_10370</name>
    <name evidence="8" type="ORF">DQ70_02170</name>
    <name evidence="7" type="ORF">DU018_08760</name>
    <name evidence="77" type="ORF">DYZ50_02385</name>
    <name evidence="78" type="ORF">DYZ80_00338</name>
    <name evidence="3" type="ORF">E0I39_06750</name>
    <name evidence="19" type="ORF">E1V33_07075</name>
    <name evidence="20" type="ORF">E1W43_02290</name>
    <name evidence="21" type="ORF">E1W56_02430</name>
    <name evidence="22" type="ORF">E1X78_01715</name>
    <name evidence="42" type="ORF">E5F58_01955</name>
    <name evidence="13" type="ORF">EX365_01715</name>
    <name evidence="12" type="ORF">EXZ73_11680</name>
    <name evidence="51" type="ORF">F6436_03505</name>
    <name evidence="52" type="ORF">F6515_03365</name>
    <name evidence="44" type="ORF">FA835_02080</name>
    <name evidence="49" type="ORF">FJU19_06590</name>
    <name evidence="46" type="ORF">FLQ97_01620</name>
    <name evidence="45" type="ORF">FLR03_04255</name>
    <name evidence="47" type="ORF">FNX40_11470</name>
    <name evidence="48" type="ORF">FPL45_05025</name>
    <name evidence="58" type="ORF">FV747_04630</name>
    <name evidence="80" type="ORF">FZW98_00965</name>
    <name evidence="60" type="ORF">G3O21_000701</name>
    <name evidence="59" type="ORF">G3R95_001371</name>
    <name evidence="53" type="ORF">GCV64_04020</name>
    <name evidence="61" type="ORF">GHH22_07565</name>
    <name evidence="62" type="ORF">GHO09_07425</name>
    <name evidence="56" type="ORF">GI230_10410</name>
    <name evidence="70" type="ORF">GI949_06380</name>
    <name evidence="57" type="ORF">GJW51_01510</name>
    <name evidence="54" type="ORF">GQG13_02350</name>
    <name evidence="55" type="ORF">GT011_04045</name>
    <name evidence="63" type="ORF">GYO01_03195</name>
    <name evidence="64" type="ORF">GYP27_11110</name>
    <name evidence="65" type="ORF">GYR60_01005</name>
    <name evidence="66" type="ORF">GYS09_04230</name>
    <name evidence="67" type="ORF">GYU24_04430</name>
    <name evidence="68" type="ORF">GYX23_13045</name>
    <name evidence="69" type="ORF">GYY14_00990</name>
    <name evidence="71" type="ORF">GZK27_12100</name>
    <name evidence="72" type="ORF">HQN34_000563</name>
    <name evidence="75" type="ORF">HZJ64_00850</name>
    <name evidence="9" type="ORF">KV70_05870</name>
    <name evidence="10" type="ORF">QD52_01720</name>
    <name evidence="11" type="ORF">UI29_01735</name>
</gene>
<evidence type="ECO:0000313" key="110">
    <source>
        <dbReference type="Proteomes" id="UP000403352"/>
    </source>
</evidence>
<evidence type="ECO:0000313" key="76">
    <source>
        <dbReference type="EMBL" id="OET48919.1"/>
    </source>
</evidence>
<dbReference type="Proteomes" id="UP000358545">
    <property type="component" value="Unassembled WGS sequence"/>
</dbReference>
<dbReference type="InterPro" id="IPR014922">
    <property type="entry name" value="YdhG-like"/>
</dbReference>
<evidence type="ECO:0000313" key="142">
    <source>
        <dbReference type="Proteomes" id="UP000566597"/>
    </source>
</evidence>
<evidence type="ECO:0000313" key="109">
    <source>
        <dbReference type="Proteomes" id="UP000398321"/>
    </source>
</evidence>
<dbReference type="Proteomes" id="UP000478682">
    <property type="component" value="Unassembled WGS sequence"/>
</dbReference>
<evidence type="ECO:0000313" key="131">
    <source>
        <dbReference type="Proteomes" id="UP000527632"/>
    </source>
</evidence>
<evidence type="ECO:0000313" key="39">
    <source>
        <dbReference type="EMBL" id="EAH2281260.1"/>
    </source>
</evidence>
<evidence type="ECO:0000313" key="20">
    <source>
        <dbReference type="EMBL" id="EAE2896779.1"/>
    </source>
</evidence>
<dbReference type="EMBL" id="AABAYG010000001">
    <property type="protein sequence ID" value="EAG2244164.1"/>
    <property type="molecule type" value="Genomic_DNA"/>
</dbReference>
<protein>
    <submittedName>
        <fullName evidence="35">Iron chaperone</fullName>
    </submittedName>
</protein>
<dbReference type="EMBL" id="MJTJ01000019">
    <property type="protein sequence ID" value="OET48919.1"/>
    <property type="molecule type" value="Genomic_DNA"/>
</dbReference>
<reference evidence="83 84" key="2">
    <citation type="journal article" date="2018" name="BMC Genomics">
        <title>Genes significantly associated with lineage II food isolates of Listeria monocytogenes.</title>
        <authorList>
            <person name="Pirone-Davies C."/>
            <person name="Chen Y."/>
            <person name="Pightling A."/>
            <person name="Ryan G."/>
            <person name="Wang Y."/>
            <person name="Yao K."/>
            <person name="Hoffmann M."/>
            <person name="Allard M.W."/>
        </authorList>
    </citation>
    <scope>NUCLEOTIDE SEQUENCE [LARGE SCALE GENOMIC DNA]</scope>
    <source>
        <strain evidence="79 84">CFSAN028761</strain>
        <strain evidence="77 85">PNUSAL000190</strain>
        <strain evidence="78 83">PNUSAL000550</strain>
    </source>
</reference>
<dbReference type="AlphaFoldDB" id="A0A0B8QX92"/>
<dbReference type="RefSeq" id="WP_003721468.1">
    <property type="nucleotide sequence ID" value="NC_021823.1"/>
</dbReference>
<evidence type="ECO:0000313" key="71">
    <source>
        <dbReference type="EMBL" id="HAC3056244.1"/>
    </source>
</evidence>
<evidence type="ECO:0000313" key="141">
    <source>
        <dbReference type="Proteomes" id="UP000549379"/>
    </source>
</evidence>
<evidence type="ECO:0000313" key="24">
    <source>
        <dbReference type="EMBL" id="EAG1892416.1"/>
    </source>
</evidence>
<evidence type="ECO:0000313" key="135">
    <source>
        <dbReference type="Proteomes" id="UP000533021"/>
    </source>
</evidence>
<dbReference type="EMBL" id="AAHZFY010000002">
    <property type="protein sequence ID" value="ECB9512425.1"/>
    <property type="molecule type" value="Genomic_DNA"/>
</dbReference>
<dbReference type="EMBL" id="AAASLB010000001">
    <property type="protein sequence ID" value="EAE4940903.1"/>
    <property type="molecule type" value="Genomic_DNA"/>
</dbReference>
<evidence type="ECO:0000313" key="100">
    <source>
        <dbReference type="Proteomes" id="UP000365297"/>
    </source>
</evidence>
<dbReference type="Proteomes" id="UP000481141">
    <property type="component" value="Unassembled WGS sequence"/>
</dbReference>
<evidence type="ECO:0000313" key="129">
    <source>
        <dbReference type="Proteomes" id="UP000525068"/>
    </source>
</evidence>
<evidence type="ECO:0000313" key="11">
    <source>
        <dbReference type="EMBL" id="EAD3791491.1"/>
    </source>
</evidence>
<evidence type="ECO:0000313" key="68">
    <source>
        <dbReference type="EMBL" id="HAC0013915.1"/>
    </source>
</evidence>
<dbReference type="Proteomes" id="UP000549379">
    <property type="component" value="Unassembled WGS sequence"/>
</dbReference>
<evidence type="ECO:0000313" key="22">
    <source>
        <dbReference type="EMBL" id="EAE5602820.1"/>
    </source>
</evidence>
<dbReference type="EMBL" id="AABGFX010000009">
    <property type="protein sequence ID" value="EAH3127938.1"/>
    <property type="molecule type" value="Genomic_DNA"/>
</dbReference>
<evidence type="ECO:0000313" key="143">
    <source>
        <dbReference type="Proteomes" id="UP000566721"/>
    </source>
</evidence>
<dbReference type="Proteomes" id="UP000840197">
    <property type="component" value="Unassembled WGS sequence"/>
</dbReference>
<evidence type="ECO:0000313" key="91">
    <source>
        <dbReference type="Proteomes" id="UP000344343"/>
    </source>
</evidence>
<evidence type="ECO:0000313" key="107">
    <source>
        <dbReference type="Proteomes" id="UP000388699"/>
    </source>
</evidence>
<evidence type="ECO:0000313" key="94">
    <source>
        <dbReference type="Proteomes" id="UP000352246"/>
    </source>
</evidence>
<dbReference type="EMBL" id="AACJYH010000004">
    <property type="protein sequence ID" value="EAK8897378.1"/>
    <property type="molecule type" value="Genomic_DNA"/>
</dbReference>
<evidence type="ECO:0000313" key="137">
    <source>
        <dbReference type="Proteomes" id="UP000540117"/>
    </source>
</evidence>
<evidence type="ECO:0000313" key="60">
    <source>
        <dbReference type="EMBL" id="EDP8513304.1"/>
    </source>
</evidence>
<evidence type="ECO:0000313" key="23">
    <source>
        <dbReference type="EMBL" id="EAG0866075.1"/>
    </source>
</evidence>
<evidence type="ECO:0000313" key="4">
    <source>
        <dbReference type="EMBL" id="EAC4551080.1"/>
    </source>
</evidence>
<evidence type="ECO:0000313" key="6">
    <source>
        <dbReference type="EMBL" id="EAC5949713.1"/>
    </source>
</evidence>
<evidence type="ECO:0000259" key="1">
    <source>
        <dbReference type="Pfam" id="PF08818"/>
    </source>
</evidence>
<evidence type="ECO:0000313" key="51">
    <source>
        <dbReference type="EMBL" id="ECY6543389.1"/>
    </source>
</evidence>
<dbReference type="EMBL" id="AAAQOE010000001">
    <property type="protein sequence ID" value="EAE1095182.1"/>
    <property type="molecule type" value="Genomic_DNA"/>
</dbReference>
<reference evidence="127 129" key="6">
    <citation type="submission" date="2019-04" db="EMBL/GenBank/DDBJ databases">
        <authorList>
            <person name="Ashton P.M."/>
            <person name="Dallman T."/>
            <person name="Nair S."/>
            <person name="De Pinna E."/>
            <person name="Peters T."/>
            <person name="Grant K."/>
        </authorList>
    </citation>
    <scope>NUCLEOTIDE SEQUENCE [LARGE SCALE GENOMIC DNA]</scope>
    <source>
        <strain evidence="39 135">282333</strain>
        <strain evidence="41 134">282352</strain>
        <strain evidence="34 139">289003</strain>
        <strain evidence="37 142">406731</strain>
        <strain evidence="35 140">429821</strain>
        <strain evidence="38 129">562417</strain>
        <strain evidence="40 133">562428</strain>
        <strain evidence="36 127">563356</strain>
        <strain evidence="3 112">688377</strain>
        <strain evidence="49 124">760311</strain>
        <strain evidence="58 120">788324</strain>
        <strain evidence="56 116">833351</strain>
        <strain evidence="59 121">883775</strain>
        <strain evidence="19">RL15000161</strain>
        <strain evidence="20">RL15000271</strain>
        <strain evidence="21">RL15000286</strain>
        <strain evidence="22">RL15000440</strain>
    </source>
</reference>
<dbReference type="Proteomes" id="UP000517258">
    <property type="component" value="Unassembled WGS sequence"/>
</dbReference>
<dbReference type="EMBL" id="DAAEEB010000004">
    <property type="protein sequence ID" value="HAA8053010.1"/>
    <property type="molecule type" value="Genomic_DNA"/>
</dbReference>
<evidence type="ECO:0000313" key="7">
    <source>
        <dbReference type="EMBL" id="EAC6548454.1"/>
    </source>
</evidence>
<evidence type="ECO:0000313" key="115">
    <source>
        <dbReference type="Proteomes" id="UP000455569"/>
    </source>
</evidence>
<evidence type="ECO:0000313" key="33">
    <source>
        <dbReference type="EMBL" id="EAG9387625.1"/>
    </source>
</evidence>
<evidence type="ECO:0000313" key="15">
    <source>
        <dbReference type="EMBL" id="EAE0770607.1"/>
    </source>
</evidence>
<dbReference type="Proteomes" id="UP000840569">
    <property type="component" value="Unassembled WGS sequence"/>
</dbReference>
<evidence type="ECO:0000313" key="12">
    <source>
        <dbReference type="EMBL" id="EAD5774951.1"/>
    </source>
</evidence>
<dbReference type="EMBL" id="AABEMN010000021">
    <property type="protein sequence ID" value="EAG9520657.1"/>
    <property type="molecule type" value="Genomic_DNA"/>
</dbReference>
<dbReference type="Proteomes" id="UP000393182">
    <property type="component" value="Unassembled WGS sequence"/>
</dbReference>
<dbReference type="Proteomes" id="UP000354255">
    <property type="component" value="Unassembled WGS sequence"/>
</dbReference>
<dbReference type="EMBL" id="AALGDA010000006">
    <property type="protein sequence ID" value="ECY9782024.1"/>
    <property type="molecule type" value="Genomic_DNA"/>
</dbReference>
<dbReference type="Proteomes" id="UP000530452">
    <property type="component" value="Unassembled WGS sequence"/>
</dbReference>
<dbReference type="EMBL" id="AABEVI010000003">
    <property type="protein sequence ID" value="EAH0217997.1"/>
    <property type="molecule type" value="Genomic_DNA"/>
</dbReference>
<dbReference type="Proteomes" id="UP000544530">
    <property type="component" value="Unassembled WGS sequence"/>
</dbReference>
<evidence type="ECO:0000313" key="50">
    <source>
        <dbReference type="EMBL" id="ECX6923414.1"/>
    </source>
</evidence>
<dbReference type="EMBL" id="AAALRN010000001">
    <property type="protein sequence ID" value="EAD1183796.1"/>
    <property type="molecule type" value="Genomic_DNA"/>
</dbReference>
<dbReference type="Proteomes" id="UP000410967">
    <property type="component" value="Unassembled WGS sequence"/>
</dbReference>
<evidence type="ECO:0000313" key="34">
    <source>
        <dbReference type="EMBL" id="EAG9520657.1"/>
    </source>
</evidence>
<dbReference type="Proteomes" id="UP000364988">
    <property type="component" value="Unassembled WGS sequence"/>
</dbReference>
<evidence type="ECO:0000313" key="61">
    <source>
        <dbReference type="EMBL" id="HAA8053010.1"/>
    </source>
</evidence>
<evidence type="ECO:0000313" key="118">
    <source>
        <dbReference type="Proteomes" id="UP000467247"/>
    </source>
</evidence>
<evidence type="ECO:0000313" key="86">
    <source>
        <dbReference type="Proteomes" id="UP000322220"/>
    </source>
</evidence>
<dbReference type="Proteomes" id="UP000522199">
    <property type="component" value="Unassembled WGS sequence"/>
</dbReference>
<evidence type="ECO:0000313" key="125">
    <source>
        <dbReference type="Proteomes" id="UP000481141"/>
    </source>
</evidence>
<evidence type="ECO:0000313" key="48">
    <source>
        <dbReference type="EMBL" id="ECH7210694.1"/>
    </source>
</evidence>
<dbReference type="EMBL" id="AAJEKY010000003">
    <property type="protein sequence ID" value="ECL0130757.1"/>
    <property type="molecule type" value="Genomic_DNA"/>
</dbReference>
<dbReference type="EMBL" id="AABGUK010000001">
    <property type="protein sequence ID" value="EAH4240761.1"/>
    <property type="molecule type" value="Genomic_DNA"/>
</dbReference>
<evidence type="ECO:0000313" key="105">
    <source>
        <dbReference type="Proteomes" id="UP000378540"/>
    </source>
</evidence>
<evidence type="ECO:0000313" key="96">
    <source>
        <dbReference type="Proteomes" id="UP000355989"/>
    </source>
</evidence>
<dbReference type="Proteomes" id="UP000339309">
    <property type="component" value="Unassembled WGS sequence"/>
</dbReference>
<dbReference type="Proteomes" id="UP000365297">
    <property type="component" value="Unassembled WGS sequence"/>
</dbReference>
<evidence type="ECO:0000313" key="41">
    <source>
        <dbReference type="EMBL" id="EAH3293056.1"/>
    </source>
</evidence>
<evidence type="ECO:0000313" key="25">
    <source>
        <dbReference type="EMBL" id="EAG2085815.1"/>
    </source>
</evidence>
<reference evidence="144 145" key="3">
    <citation type="journal article" date="2018" name="Genome Biol.">
        <title>SKESA: strategic k-mer extension for scrupulous assemblies.</title>
        <authorList>
            <person name="Souvorov A."/>
            <person name="Agarwala R."/>
            <person name="Lipman D.J."/>
        </authorList>
    </citation>
    <scope>NUCLEOTIDE SEQUENCE [LARGE SCALE GENOMIC DNA]</scope>
    <source>
        <strain evidence="61">09CEB371LM</strain>
        <strain evidence="72">2017-325981-023-01</strain>
        <strain evidence="66 149">CFIAFB20100120</strain>
        <strain evidence="65 144">CFIAFB20130012</strain>
        <strain evidence="64">CFIAFB20140010</strain>
        <strain evidence="67">CFIAFB20160038</strain>
        <strain evidence="63 150">CFIAFB20160079</strain>
        <strain evidence="69">CFIAFB20170037</strain>
        <strain evidence="68 146">CFIAFB20170045</strain>
        <strain evidence="70 148">DMG1500109</strain>
        <strain evidence="71 147">LiDS0115</strain>
        <strain evidence="62">Sam_F526FDD3-C0F7-43DB-B204-E231FEF9C926</strain>
    </source>
</reference>
<dbReference type="EMBL" id="RCRQ01000005">
    <property type="protein sequence ID" value="MCO38861.1"/>
    <property type="molecule type" value="Genomic_DNA"/>
</dbReference>
<evidence type="ECO:0000313" key="144">
    <source>
        <dbReference type="Proteomes" id="UP000840197"/>
    </source>
</evidence>
<evidence type="ECO:0000313" key="128">
    <source>
        <dbReference type="Proteomes" id="UP000522199"/>
    </source>
</evidence>
<reference evidence="75 138" key="11">
    <citation type="submission" date="2020-06" db="EMBL/GenBank/DDBJ databases">
        <title>Two Listeria outbreaks in Switzerland in 2018 and 2020.</title>
        <authorList>
            <person name="Stevens M.J.A."/>
            <person name="Bloemberg G."/>
            <person name="Nusch-Inderbinnen M."/>
            <person name="Stephan R."/>
        </authorList>
    </citation>
    <scope>NUCLEOTIDE SEQUENCE [LARGE SCALE GENOMIC DNA]</scope>
    <source>
        <strain evidence="75 138">N18-0707</strain>
    </source>
</reference>
<dbReference type="EMBL" id="QUQA01000010">
    <property type="protein sequence ID" value="RKC01564.1"/>
    <property type="molecule type" value="Genomic_DNA"/>
</dbReference>
<dbReference type="Proteomes" id="UP000423131">
    <property type="component" value="Unassembled WGS sequence"/>
</dbReference>
<dbReference type="EMBL" id="AANEHK010000003">
    <property type="protein sequence ID" value="EDO0985282.1"/>
    <property type="molecule type" value="Genomic_DNA"/>
</dbReference>
<sequence length="130" mass="14816">MDNKLEFTTIDEYITQAPPETKEVLQKIRETIKAAAPEATEKISYQMPTFYLEGNLVHFAVAKNHYGFYPASSGIAAFESKLGNYKHSKGAVQFPIKEEVPYELIKEMTLFRLAENKQKAAEKLAKKKKK</sequence>
<dbReference type="Proteomes" id="UP000383365">
    <property type="component" value="Unassembled WGS sequence"/>
</dbReference>
<dbReference type="EMBL" id="AABFVG010000002">
    <property type="protein sequence ID" value="EAH2281260.1"/>
    <property type="molecule type" value="Genomic_DNA"/>
</dbReference>
<dbReference type="EMBL" id="DAAEQL010000004">
    <property type="protein sequence ID" value="HAA8490326.1"/>
    <property type="molecule type" value="Genomic_DNA"/>
</dbReference>
<dbReference type="EMBL" id="AAMGHX010000001">
    <property type="protein sequence ID" value="EDH0840257.1"/>
    <property type="molecule type" value="Genomic_DNA"/>
</dbReference>
<dbReference type="Proteomes" id="UP000458487">
    <property type="component" value="Unassembled WGS sequence"/>
</dbReference>
<dbReference type="Proteomes" id="UP000843503">
    <property type="component" value="Unassembled WGS sequence"/>
</dbReference>
<evidence type="ECO:0000313" key="81">
    <source>
        <dbReference type="EMBL" id="UUJ80366.1"/>
    </source>
</evidence>
<dbReference type="Proteomes" id="UP000525850">
    <property type="component" value="Unassembled WGS sequence"/>
</dbReference>
<dbReference type="EMBL" id="AALAQH010000001">
    <property type="protein sequence ID" value="ECX6923414.1"/>
    <property type="molecule type" value="Genomic_DNA"/>
</dbReference>
<evidence type="ECO:0000313" key="5">
    <source>
        <dbReference type="EMBL" id="EAC5549139.1"/>
    </source>
</evidence>
<evidence type="ECO:0000313" key="103">
    <source>
        <dbReference type="Proteomes" id="UP000371553"/>
    </source>
</evidence>
<evidence type="ECO:0000313" key="31">
    <source>
        <dbReference type="EMBL" id="EAG6168192.1"/>
    </source>
</evidence>
<evidence type="ECO:0000313" key="28">
    <source>
        <dbReference type="EMBL" id="EAG2996325.1"/>
    </source>
</evidence>
<dbReference type="EMBL" id="AABAWE010000001">
    <property type="protein sequence ID" value="EAG2085815.1"/>
    <property type="molecule type" value="Genomic_DNA"/>
</dbReference>
<dbReference type="EMBL" id="AAAIJX010000003">
    <property type="protein sequence ID" value="EAC4482584.1"/>
    <property type="molecule type" value="Genomic_DNA"/>
</dbReference>
<dbReference type="Proteomes" id="UP000193519">
    <property type="component" value="Chromosome"/>
</dbReference>
<evidence type="ECO:0000313" key="32">
    <source>
        <dbReference type="EMBL" id="EAG6762398.1"/>
    </source>
</evidence>
<dbReference type="Proteomes" id="UP000489121">
    <property type="component" value="Unassembled WGS sequence"/>
</dbReference>
<evidence type="ECO:0000313" key="30">
    <source>
        <dbReference type="EMBL" id="EAG4461069.1"/>
    </source>
</evidence>
<dbReference type="EMBL" id="DAAHUJ010000001">
    <property type="protein sequence ID" value="HAB7363104.1"/>
    <property type="molecule type" value="Genomic_DNA"/>
</dbReference>
<evidence type="ECO:0000313" key="26">
    <source>
        <dbReference type="EMBL" id="EAG2244164.1"/>
    </source>
</evidence>
<evidence type="ECO:0000313" key="21">
    <source>
        <dbReference type="EMBL" id="EAE4940903.1"/>
    </source>
</evidence>
<dbReference type="KEGG" id="lmom:IJ09_05810"/>
<dbReference type="Proteomes" id="UP000841146">
    <property type="component" value="Unassembled WGS sequence"/>
</dbReference>
<evidence type="ECO:0000313" key="117">
    <source>
        <dbReference type="Proteomes" id="UP000460224"/>
    </source>
</evidence>
<evidence type="ECO:0000313" key="38">
    <source>
        <dbReference type="EMBL" id="EAH1614954.1"/>
    </source>
</evidence>
<evidence type="ECO:0000313" key="8">
    <source>
        <dbReference type="EMBL" id="EAC7479487.1"/>
    </source>
</evidence>
<dbReference type="Gene3D" id="3.90.1150.200">
    <property type="match status" value="1"/>
</dbReference>
<dbReference type="Proteomes" id="UP000337746">
    <property type="component" value="Unassembled WGS sequence"/>
</dbReference>
<dbReference type="EMBL" id="AABDDO010000001">
    <property type="protein sequence ID" value="EAG6762398.1"/>
    <property type="molecule type" value="Genomic_DNA"/>
</dbReference>
<dbReference type="EMBL" id="AABAGT010000002">
    <property type="protein sequence ID" value="EAG0866075.1"/>
    <property type="molecule type" value="Genomic_DNA"/>
</dbReference>